<dbReference type="Pfam" id="PF02518">
    <property type="entry name" value="HATPase_c"/>
    <property type="match status" value="1"/>
</dbReference>
<dbReference type="InterPro" id="IPR003594">
    <property type="entry name" value="HATPase_dom"/>
</dbReference>
<dbReference type="AlphaFoldDB" id="A0A3A5MFR3"/>
<dbReference type="Proteomes" id="UP000272015">
    <property type="component" value="Unassembled WGS sequence"/>
</dbReference>
<feature type="domain" description="Histidine kinase" evidence="3">
    <location>
        <begin position="322"/>
        <end position="436"/>
    </location>
</feature>
<dbReference type="GO" id="GO:0016301">
    <property type="term" value="F:kinase activity"/>
    <property type="evidence" value="ECO:0007669"/>
    <property type="project" value="UniProtKB-KW"/>
</dbReference>
<dbReference type="Gene3D" id="3.30.450.20">
    <property type="entry name" value="PAS domain"/>
    <property type="match status" value="1"/>
</dbReference>
<evidence type="ECO:0000256" key="1">
    <source>
        <dbReference type="ARBA" id="ARBA00022777"/>
    </source>
</evidence>
<feature type="region of interest" description="Disordered" evidence="2">
    <location>
        <begin position="1"/>
        <end position="59"/>
    </location>
</feature>
<sequence length="440" mass="45290">MLQDPNVPPSASATPADAGRSAAGSSEPAAGTSPAPVPTASGPAASGPTAAAPVSALPPRSRLRAAVRRLLGRPENTPGAHRVTAPDTAKADTPLTALLTALLAEREIALGGIREGVIAVDSRGQVTRFNETARLLLELPTTAVGTPLTQLGLDAGAVRALSARRADDRDLACVAAGRMLVLNQVTVQPRRGRSETVTTLRDRTELVTLRLPGARAPGPVGLPSPSNQTDEFTHRVHTVETIAALAEASVGAASDRPEPLSYLTAICAEQRGPLTRIMDPFVAALLISRTAVVSGRGAALRLTVDSALPRLDPATSADVVTVLGILLDNALDSVDGSTVRQITVQIDCTTAGAEAPLAARLVDVRVRVHDTGPGIAGGLIDHIFEVEQVTQAPVRHRADPGFGLAIVQLVATRRGGSVGYDFADGAAFDAVLPVRPAPEA</sequence>
<gene>
    <name evidence="4" type="ORF">D6T64_08595</name>
</gene>
<dbReference type="OrthoDB" id="9792686at2"/>
<dbReference type="InterPro" id="IPR005467">
    <property type="entry name" value="His_kinase_dom"/>
</dbReference>
<keyword evidence="1" id="KW-0418">Kinase</keyword>
<organism evidence="4 5">
    <name type="scientific">Cryobacterium melibiosiphilum</name>
    <dbReference type="NCBI Taxonomy" id="995039"/>
    <lineage>
        <taxon>Bacteria</taxon>
        <taxon>Bacillati</taxon>
        <taxon>Actinomycetota</taxon>
        <taxon>Actinomycetes</taxon>
        <taxon>Micrococcales</taxon>
        <taxon>Microbacteriaceae</taxon>
        <taxon>Cryobacterium</taxon>
    </lineage>
</organism>
<feature type="compositionally biased region" description="Low complexity" evidence="2">
    <location>
        <begin position="38"/>
        <end position="59"/>
    </location>
</feature>
<protein>
    <recommendedName>
        <fullName evidence="3">Histidine kinase domain-containing protein</fullName>
    </recommendedName>
</protein>
<dbReference type="Gene3D" id="3.30.565.10">
    <property type="entry name" value="Histidine kinase-like ATPase, C-terminal domain"/>
    <property type="match status" value="1"/>
</dbReference>
<dbReference type="PROSITE" id="PS50109">
    <property type="entry name" value="HIS_KIN"/>
    <property type="match status" value="1"/>
</dbReference>
<dbReference type="InterPro" id="IPR036890">
    <property type="entry name" value="HATPase_C_sf"/>
</dbReference>
<comment type="caution">
    <text evidence="4">The sequence shown here is derived from an EMBL/GenBank/DDBJ whole genome shotgun (WGS) entry which is preliminary data.</text>
</comment>
<dbReference type="SUPFAM" id="SSF55874">
    <property type="entry name" value="ATPase domain of HSP90 chaperone/DNA topoisomerase II/histidine kinase"/>
    <property type="match status" value="1"/>
</dbReference>
<keyword evidence="1" id="KW-0808">Transferase</keyword>
<evidence type="ECO:0000256" key="2">
    <source>
        <dbReference type="SAM" id="MobiDB-lite"/>
    </source>
</evidence>
<accession>A0A3A5MFR3</accession>
<dbReference type="EMBL" id="QZVS01000078">
    <property type="protein sequence ID" value="RJT89010.1"/>
    <property type="molecule type" value="Genomic_DNA"/>
</dbReference>
<name>A0A3A5MFR3_9MICO</name>
<keyword evidence="5" id="KW-1185">Reference proteome</keyword>
<reference evidence="4 5" key="1">
    <citation type="submission" date="2018-09" db="EMBL/GenBank/DDBJ databases">
        <title>Novel species of Cryobacterium.</title>
        <authorList>
            <person name="Liu Q."/>
            <person name="Xin Y.-H."/>
        </authorList>
    </citation>
    <scope>NUCLEOTIDE SEQUENCE [LARGE SCALE GENOMIC DNA]</scope>
    <source>
        <strain evidence="4 5">Hh39</strain>
    </source>
</reference>
<dbReference type="RefSeq" id="WP_119974234.1">
    <property type="nucleotide sequence ID" value="NZ_JBHSQA010000016.1"/>
</dbReference>
<evidence type="ECO:0000313" key="5">
    <source>
        <dbReference type="Proteomes" id="UP000272015"/>
    </source>
</evidence>
<proteinExistence type="predicted"/>
<dbReference type="SMART" id="SM00387">
    <property type="entry name" value="HATPase_c"/>
    <property type="match status" value="1"/>
</dbReference>
<evidence type="ECO:0000259" key="3">
    <source>
        <dbReference type="PROSITE" id="PS50109"/>
    </source>
</evidence>
<evidence type="ECO:0000313" key="4">
    <source>
        <dbReference type="EMBL" id="RJT89010.1"/>
    </source>
</evidence>